<dbReference type="AlphaFoldDB" id="A0A919NXK1"/>
<dbReference type="Proteomes" id="UP000623608">
    <property type="component" value="Unassembled WGS sequence"/>
</dbReference>
<sequence length="107" mass="12122">MTAAITLTMTDAEADNLCVCWYPLDWLLDRRDDFETVAGMTDSDRALLGQFLDAAAGTVHETADRYLDAFVLRAALRRRDGYAEIMWDTDRCQYVVVSTAAWHLPTK</sequence>
<gene>
    <name evidence="1" type="ORF">Ate02nite_84540</name>
</gene>
<name>A0A919NXK1_9ACTN</name>
<dbReference type="EMBL" id="BOMY01000053">
    <property type="protein sequence ID" value="GIF25724.1"/>
    <property type="molecule type" value="Genomic_DNA"/>
</dbReference>
<evidence type="ECO:0000313" key="2">
    <source>
        <dbReference type="Proteomes" id="UP000623608"/>
    </source>
</evidence>
<dbReference type="RefSeq" id="WP_203813531.1">
    <property type="nucleotide sequence ID" value="NZ_BOMY01000053.1"/>
</dbReference>
<keyword evidence="2" id="KW-1185">Reference proteome</keyword>
<proteinExistence type="predicted"/>
<evidence type="ECO:0000313" key="1">
    <source>
        <dbReference type="EMBL" id="GIF25724.1"/>
    </source>
</evidence>
<organism evidence="1 2">
    <name type="scientific">Paractinoplanes tereljensis</name>
    <dbReference type="NCBI Taxonomy" id="571912"/>
    <lineage>
        <taxon>Bacteria</taxon>
        <taxon>Bacillati</taxon>
        <taxon>Actinomycetota</taxon>
        <taxon>Actinomycetes</taxon>
        <taxon>Micromonosporales</taxon>
        <taxon>Micromonosporaceae</taxon>
        <taxon>Paractinoplanes</taxon>
    </lineage>
</organism>
<reference evidence="1" key="1">
    <citation type="submission" date="2021-01" db="EMBL/GenBank/DDBJ databases">
        <title>Whole genome shotgun sequence of Actinoplanes tereljensis NBRC 105297.</title>
        <authorList>
            <person name="Komaki H."/>
            <person name="Tamura T."/>
        </authorList>
    </citation>
    <scope>NUCLEOTIDE SEQUENCE</scope>
    <source>
        <strain evidence="1">NBRC 105297</strain>
    </source>
</reference>
<comment type="caution">
    <text evidence="1">The sequence shown here is derived from an EMBL/GenBank/DDBJ whole genome shotgun (WGS) entry which is preliminary data.</text>
</comment>
<accession>A0A919NXK1</accession>
<protein>
    <submittedName>
        <fullName evidence="1">Uncharacterized protein</fullName>
    </submittedName>
</protein>